<proteinExistence type="predicted"/>
<evidence type="ECO:0000256" key="3">
    <source>
        <dbReference type="PROSITE-ProRule" id="PRU00235"/>
    </source>
</evidence>
<keyword evidence="1" id="KW-0344">Guanine-nucleotide releasing factor</keyword>
<dbReference type="PROSITE" id="PS50012">
    <property type="entry name" value="RCC1_3"/>
    <property type="match status" value="3"/>
</dbReference>
<dbReference type="Proteomes" id="UP001162164">
    <property type="component" value="Unassembled WGS sequence"/>
</dbReference>
<dbReference type="InterPro" id="IPR051553">
    <property type="entry name" value="Ran_GTPase-activating"/>
</dbReference>
<dbReference type="Pfam" id="PF25390">
    <property type="entry name" value="WD40_RLD"/>
    <property type="match status" value="1"/>
</dbReference>
<evidence type="ECO:0000313" key="6">
    <source>
        <dbReference type="Proteomes" id="UP001162164"/>
    </source>
</evidence>
<name>A0ABQ9JAA4_9CUCU</name>
<sequence>MIANGWKHSANRPIEAKLLQPASISLKPSLKLHFDNIWAATYGSFCKVANSSDIYVFGLNNYYQLGLQSLTPQYMPKLSKEFSKYKWNLISSGQHHAIALDENGKVYAIGRKEYGRLGLGKDCQDADELQVIPTLDGKKVVNVACGSATSFGVTDEGDLYGWGMGTNGQLGTGQEDDCELPTLIKSKQLQDRKVFL</sequence>
<dbReference type="InterPro" id="IPR000408">
    <property type="entry name" value="Reg_chr_condens"/>
</dbReference>
<feature type="non-terminal residue" evidence="5">
    <location>
        <position position="196"/>
    </location>
</feature>
<dbReference type="PANTHER" id="PTHR45982:SF1">
    <property type="entry name" value="REGULATOR OF CHROMOSOME CONDENSATION"/>
    <property type="match status" value="1"/>
</dbReference>
<dbReference type="PROSITE" id="PS00626">
    <property type="entry name" value="RCC1_2"/>
    <property type="match status" value="1"/>
</dbReference>
<feature type="repeat" description="RCC1" evidence="3">
    <location>
        <begin position="52"/>
        <end position="103"/>
    </location>
</feature>
<dbReference type="PANTHER" id="PTHR45982">
    <property type="entry name" value="REGULATOR OF CHROMOSOME CONDENSATION"/>
    <property type="match status" value="1"/>
</dbReference>
<evidence type="ECO:0000256" key="1">
    <source>
        <dbReference type="ARBA" id="ARBA00022658"/>
    </source>
</evidence>
<dbReference type="EMBL" id="JAPWTJ010001006">
    <property type="protein sequence ID" value="KAJ8974377.1"/>
    <property type="molecule type" value="Genomic_DNA"/>
</dbReference>
<evidence type="ECO:0000313" key="5">
    <source>
        <dbReference type="EMBL" id="KAJ8974377.1"/>
    </source>
</evidence>
<organism evidence="5 6">
    <name type="scientific">Molorchus minor</name>
    <dbReference type="NCBI Taxonomy" id="1323400"/>
    <lineage>
        <taxon>Eukaryota</taxon>
        <taxon>Metazoa</taxon>
        <taxon>Ecdysozoa</taxon>
        <taxon>Arthropoda</taxon>
        <taxon>Hexapoda</taxon>
        <taxon>Insecta</taxon>
        <taxon>Pterygota</taxon>
        <taxon>Neoptera</taxon>
        <taxon>Endopterygota</taxon>
        <taxon>Coleoptera</taxon>
        <taxon>Polyphaga</taxon>
        <taxon>Cucujiformia</taxon>
        <taxon>Chrysomeloidea</taxon>
        <taxon>Cerambycidae</taxon>
        <taxon>Lamiinae</taxon>
        <taxon>Monochamini</taxon>
        <taxon>Molorchus</taxon>
    </lineage>
</organism>
<accession>A0ABQ9JAA4</accession>
<feature type="repeat" description="RCC1" evidence="3">
    <location>
        <begin position="157"/>
        <end position="196"/>
    </location>
</feature>
<dbReference type="SUPFAM" id="SSF50985">
    <property type="entry name" value="RCC1/BLIP-II"/>
    <property type="match status" value="1"/>
</dbReference>
<keyword evidence="2" id="KW-0677">Repeat</keyword>
<evidence type="ECO:0000259" key="4">
    <source>
        <dbReference type="Pfam" id="PF25390"/>
    </source>
</evidence>
<dbReference type="InterPro" id="IPR058923">
    <property type="entry name" value="RCC1-like_dom"/>
</dbReference>
<protein>
    <recommendedName>
        <fullName evidence="4">RCC1-like domain-containing protein</fullName>
    </recommendedName>
</protein>
<gene>
    <name evidence="5" type="ORF">NQ317_001529</name>
</gene>
<dbReference type="InterPro" id="IPR009091">
    <property type="entry name" value="RCC1/BLIP-II"/>
</dbReference>
<feature type="domain" description="RCC1-like" evidence="4">
    <location>
        <begin position="21"/>
        <end position="189"/>
    </location>
</feature>
<comment type="caution">
    <text evidence="5">The sequence shown here is derived from an EMBL/GenBank/DDBJ whole genome shotgun (WGS) entry which is preliminary data.</text>
</comment>
<evidence type="ECO:0000256" key="2">
    <source>
        <dbReference type="ARBA" id="ARBA00022737"/>
    </source>
</evidence>
<keyword evidence="6" id="KW-1185">Reference proteome</keyword>
<dbReference type="Gene3D" id="2.130.10.30">
    <property type="entry name" value="Regulator of chromosome condensation 1/beta-lactamase-inhibitor protein II"/>
    <property type="match status" value="1"/>
</dbReference>
<reference evidence="5" key="1">
    <citation type="journal article" date="2023" name="Insect Mol. Biol.">
        <title>Genome sequencing provides insights into the evolution of gene families encoding plant cell wall-degrading enzymes in longhorned beetles.</title>
        <authorList>
            <person name="Shin N.R."/>
            <person name="Okamura Y."/>
            <person name="Kirsch R."/>
            <person name="Pauchet Y."/>
        </authorList>
    </citation>
    <scope>NUCLEOTIDE SEQUENCE</scope>
    <source>
        <strain evidence="5">MMC_N1</strain>
    </source>
</reference>
<feature type="repeat" description="RCC1" evidence="3">
    <location>
        <begin position="104"/>
        <end position="156"/>
    </location>
</feature>